<evidence type="ECO:0000259" key="2">
    <source>
        <dbReference type="PROSITE" id="PS50234"/>
    </source>
</evidence>
<proteinExistence type="predicted"/>
<dbReference type="Pfam" id="PF00092">
    <property type="entry name" value="VWA"/>
    <property type="match status" value="1"/>
</dbReference>
<keyword evidence="1" id="KW-0812">Transmembrane</keyword>
<dbReference type="SMART" id="SM00327">
    <property type="entry name" value="VWA"/>
    <property type="match status" value="1"/>
</dbReference>
<reference evidence="3 4" key="1">
    <citation type="journal article" date="2013" name="Curr. Biol.">
        <title>The Genome of the Foraminiferan Reticulomyxa filosa.</title>
        <authorList>
            <person name="Glockner G."/>
            <person name="Hulsmann N."/>
            <person name="Schleicher M."/>
            <person name="Noegel A.A."/>
            <person name="Eichinger L."/>
            <person name="Gallinger C."/>
            <person name="Pawlowski J."/>
            <person name="Sierra R."/>
            <person name="Euteneuer U."/>
            <person name="Pillet L."/>
            <person name="Moustafa A."/>
            <person name="Platzer M."/>
            <person name="Groth M."/>
            <person name="Szafranski K."/>
            <person name="Schliwa M."/>
        </authorList>
    </citation>
    <scope>NUCLEOTIDE SEQUENCE [LARGE SCALE GENOMIC DNA]</scope>
</reference>
<dbReference type="PROSITE" id="PS50234">
    <property type="entry name" value="VWFA"/>
    <property type="match status" value="1"/>
</dbReference>
<keyword evidence="1" id="KW-1133">Transmembrane helix</keyword>
<dbReference type="AlphaFoldDB" id="X6NTC5"/>
<keyword evidence="1" id="KW-0472">Membrane</keyword>
<keyword evidence="4" id="KW-1185">Reference proteome</keyword>
<protein>
    <recommendedName>
        <fullName evidence="2">VWFA domain-containing protein</fullName>
    </recommendedName>
</protein>
<comment type="caution">
    <text evidence="3">The sequence shown here is derived from an EMBL/GenBank/DDBJ whole genome shotgun (WGS) entry which is preliminary data.</text>
</comment>
<dbReference type="Proteomes" id="UP000023152">
    <property type="component" value="Unassembled WGS sequence"/>
</dbReference>
<name>X6NTC5_RETFI</name>
<organism evidence="3 4">
    <name type="scientific">Reticulomyxa filosa</name>
    <dbReference type="NCBI Taxonomy" id="46433"/>
    <lineage>
        <taxon>Eukaryota</taxon>
        <taxon>Sar</taxon>
        <taxon>Rhizaria</taxon>
        <taxon>Retaria</taxon>
        <taxon>Foraminifera</taxon>
        <taxon>Monothalamids</taxon>
        <taxon>Reticulomyxidae</taxon>
        <taxon>Reticulomyxa</taxon>
    </lineage>
</organism>
<evidence type="ECO:0000313" key="3">
    <source>
        <dbReference type="EMBL" id="ETO29251.1"/>
    </source>
</evidence>
<accession>X6NTC5</accession>
<dbReference type="Gene3D" id="3.40.50.410">
    <property type="entry name" value="von Willebrand factor, type A domain"/>
    <property type="match status" value="1"/>
</dbReference>
<evidence type="ECO:0000256" key="1">
    <source>
        <dbReference type="SAM" id="Phobius"/>
    </source>
</evidence>
<dbReference type="InterPro" id="IPR036465">
    <property type="entry name" value="vWFA_dom_sf"/>
</dbReference>
<dbReference type="SUPFAM" id="SSF53300">
    <property type="entry name" value="vWA-like"/>
    <property type="match status" value="1"/>
</dbReference>
<sequence>MSYNVKADKIIAHAITRNDDNTDKPDSNSLCVFVTPPMALTTTFGRAIFFLLDRSGSMEGEPFQEATRALYRGLDRLRDSDQFAICSFDHRQCYFRPTLVSGTKENVNAAKSWIQQYGPENGGTVIDVPIEKALEVLEASELLPFIVLVTDGAVQNEKEICNDILEKQHLRTRILTLGIGSYCNWFFLKVIFITKK</sequence>
<dbReference type="EMBL" id="ASPP01006158">
    <property type="protein sequence ID" value="ETO29251.1"/>
    <property type="molecule type" value="Genomic_DNA"/>
</dbReference>
<gene>
    <name evidence="3" type="ORF">RFI_07874</name>
</gene>
<dbReference type="OrthoDB" id="1729737at2759"/>
<dbReference type="InterPro" id="IPR002035">
    <property type="entry name" value="VWF_A"/>
</dbReference>
<dbReference type="PANTHER" id="PTHR46503">
    <property type="entry name" value="INTER-ALPHA-TRYPSIN INHIBITOR HEAVY CHAIN-LIKE PROTEIN"/>
    <property type="match status" value="1"/>
</dbReference>
<dbReference type="PANTHER" id="PTHR46503:SF1">
    <property type="entry name" value="INTER-ALPHA-TRYPSIN INHIBITOR HEAVY CHAIN-LIKE PROTEIN"/>
    <property type="match status" value="1"/>
</dbReference>
<feature type="transmembrane region" description="Helical" evidence="1">
    <location>
        <begin position="174"/>
        <end position="193"/>
    </location>
</feature>
<evidence type="ECO:0000313" key="4">
    <source>
        <dbReference type="Proteomes" id="UP000023152"/>
    </source>
</evidence>
<feature type="domain" description="VWFA" evidence="2">
    <location>
        <begin position="47"/>
        <end position="196"/>
    </location>
</feature>